<sequence>MDEQLYRLIAQVCQQPLKSPKRRKAMNLLLVEIQQLPGLGKSSHPDYLDALNRTFEWINRQLCQDFDRDRPLIQKRLLQWVNSYLSWRLKDLYSQAKGDRSLDAPITDNQTETSLLELLPTRNFEIPTRSGLDAYIEQIEREQQQQVGLKLEQYVEEDIDEKLRNCHPQTYPNCNCQLLSSRVLLKNPPDKFSAIAREHNINYQTLKSHWERNCRPLLQAIALELGYQREV</sequence>
<organism evidence="1 2">
    <name type="scientific">Microcoleus anatoxicus PTRS2</name>
    <dbReference type="NCBI Taxonomy" id="2705321"/>
    <lineage>
        <taxon>Bacteria</taxon>
        <taxon>Bacillati</taxon>
        <taxon>Cyanobacteriota</taxon>
        <taxon>Cyanophyceae</taxon>
        <taxon>Oscillatoriophycideae</taxon>
        <taxon>Oscillatoriales</taxon>
        <taxon>Microcoleaceae</taxon>
        <taxon>Microcoleus</taxon>
        <taxon>Microcoleus anatoxicus</taxon>
    </lineage>
</organism>
<keyword evidence="2" id="KW-1185">Reference proteome</keyword>
<evidence type="ECO:0000313" key="2">
    <source>
        <dbReference type="Proteomes" id="UP001384579"/>
    </source>
</evidence>
<dbReference type="EMBL" id="JBBLXS010000843">
    <property type="protein sequence ID" value="MEK0188940.1"/>
    <property type="molecule type" value="Genomic_DNA"/>
</dbReference>
<dbReference type="Proteomes" id="UP001384579">
    <property type="component" value="Unassembled WGS sequence"/>
</dbReference>
<dbReference type="RefSeq" id="WP_340517526.1">
    <property type="nucleotide sequence ID" value="NZ_JBBLXS010000843.1"/>
</dbReference>
<protein>
    <recommendedName>
        <fullName evidence="3">Sigma-70 family RNA polymerase sigma factor</fullName>
    </recommendedName>
</protein>
<evidence type="ECO:0008006" key="3">
    <source>
        <dbReference type="Google" id="ProtNLM"/>
    </source>
</evidence>
<proteinExistence type="predicted"/>
<name>A0ABU8YWT1_9CYAN</name>
<accession>A0ABU8YWT1</accession>
<evidence type="ECO:0000313" key="1">
    <source>
        <dbReference type="EMBL" id="MEK0188940.1"/>
    </source>
</evidence>
<reference evidence="1 2" key="1">
    <citation type="journal article" date="2020" name="Harmful Algae">
        <title>Molecular and morphological characterization of a novel dihydroanatoxin-a producing Microcoleus species (cyanobacteria) from the Russian River, California, USA.</title>
        <authorList>
            <person name="Conklin K.Y."/>
            <person name="Stancheva R."/>
            <person name="Otten T.G."/>
            <person name="Fadness R."/>
            <person name="Boyer G.L."/>
            <person name="Read B."/>
            <person name="Zhang X."/>
            <person name="Sheath R.G."/>
        </authorList>
    </citation>
    <scope>NUCLEOTIDE SEQUENCE [LARGE SCALE GENOMIC DNA]</scope>
    <source>
        <strain evidence="1 2">PTRS2</strain>
    </source>
</reference>
<comment type="caution">
    <text evidence="1">The sequence shown here is derived from an EMBL/GenBank/DDBJ whole genome shotgun (WGS) entry which is preliminary data.</text>
</comment>
<gene>
    <name evidence="1" type="ORF">WMG39_29440</name>
</gene>